<dbReference type="RefSeq" id="WP_105037488.1">
    <property type="nucleotide sequence ID" value="NZ_PPSL01000001.1"/>
</dbReference>
<sequence>MSQIALPQNIKEIFFKTIKGEIAILDFEQWLYADKEIENYLTEDDYLDLISLNFKKSGAKYELWELLKKHIDLGEFETYKMLRLLKDAQEKNNNLPEILMDFYDLYCRGYNFLDDLGMGFGLALEVPMVRNINAETWDELTPTQQQNLLDSFSPRLEKSIENAINWLETGKIILTGKIDEIGHYGYNDHRTEDERKSIFQVKVPELKTAGSCKKWWMFWK</sequence>
<protein>
    <submittedName>
        <fullName evidence="1">Uncharacterized protein</fullName>
    </submittedName>
</protein>
<dbReference type="Proteomes" id="UP000239872">
    <property type="component" value="Unassembled WGS sequence"/>
</dbReference>
<evidence type="ECO:0000313" key="2">
    <source>
        <dbReference type="Proteomes" id="UP000239872"/>
    </source>
</evidence>
<proteinExistence type="predicted"/>
<evidence type="ECO:0000313" key="1">
    <source>
        <dbReference type="EMBL" id="PQJ12605.1"/>
    </source>
</evidence>
<name>A0A2S7T1B6_9BACT</name>
<gene>
    <name evidence="1" type="ORF">CJD36_002340</name>
</gene>
<dbReference type="EMBL" id="PPSL01000001">
    <property type="protein sequence ID" value="PQJ12605.1"/>
    <property type="molecule type" value="Genomic_DNA"/>
</dbReference>
<dbReference type="OrthoDB" id="6398539at2"/>
<accession>A0A2S7T1B6</accession>
<reference evidence="1 2" key="1">
    <citation type="submission" date="2018-01" db="EMBL/GenBank/DDBJ databases">
        <title>A novel member of the phylum Bacteroidetes isolated from glacier ice.</title>
        <authorList>
            <person name="Liu Q."/>
            <person name="Xin Y.-H."/>
        </authorList>
    </citation>
    <scope>NUCLEOTIDE SEQUENCE [LARGE SCALE GENOMIC DNA]</scope>
    <source>
        <strain evidence="1 2">RB1R16</strain>
    </source>
</reference>
<comment type="caution">
    <text evidence="1">The sequence shown here is derived from an EMBL/GenBank/DDBJ whole genome shotgun (WGS) entry which is preliminary data.</text>
</comment>
<dbReference type="AlphaFoldDB" id="A0A2S7T1B6"/>
<organism evidence="1 2">
    <name type="scientific">Flavipsychrobacter stenotrophus</name>
    <dbReference type="NCBI Taxonomy" id="2077091"/>
    <lineage>
        <taxon>Bacteria</taxon>
        <taxon>Pseudomonadati</taxon>
        <taxon>Bacteroidota</taxon>
        <taxon>Chitinophagia</taxon>
        <taxon>Chitinophagales</taxon>
        <taxon>Chitinophagaceae</taxon>
        <taxon>Flavipsychrobacter</taxon>
    </lineage>
</organism>
<keyword evidence="2" id="KW-1185">Reference proteome</keyword>